<dbReference type="Gene3D" id="3.40.630.40">
    <property type="entry name" value="Zn-dependent exopeptidases"/>
    <property type="match status" value="1"/>
</dbReference>
<evidence type="ECO:0000256" key="4">
    <source>
        <dbReference type="SAM" id="MobiDB-lite"/>
    </source>
</evidence>
<dbReference type="Gene3D" id="2.60.40.3500">
    <property type="match status" value="1"/>
</dbReference>
<dbReference type="InterPro" id="IPR021731">
    <property type="entry name" value="AMIN_dom"/>
</dbReference>
<keyword evidence="3" id="KW-0378">Hydrolase</keyword>
<dbReference type="GO" id="GO:0008745">
    <property type="term" value="F:N-acetylmuramoyl-L-alanine amidase activity"/>
    <property type="evidence" value="ECO:0007669"/>
    <property type="project" value="UniProtKB-EC"/>
</dbReference>
<feature type="region of interest" description="Disordered" evidence="4">
    <location>
        <begin position="136"/>
        <end position="155"/>
    </location>
</feature>
<dbReference type="InterPro" id="IPR036779">
    <property type="entry name" value="LysM_dom_sf"/>
</dbReference>
<dbReference type="CDD" id="cd00118">
    <property type="entry name" value="LysM"/>
    <property type="match status" value="1"/>
</dbReference>
<evidence type="ECO:0000313" key="6">
    <source>
        <dbReference type="EMBL" id="BAU57187.1"/>
    </source>
</evidence>
<sequence length="440" mass="48769">MGLDKLRWLSGLVLFALLWSVVPLASADEAKIERVHAVEEDSRLRIIFDLDNVPEHDVFSLSDPYRVVIDFDQTELATQDLPRAGLLREMRSGVQQSGQLRLVLDMEERVDTRSFVIGQGGEQGHQLLLDLTPDKREAHEASRERAQPVRSASERNQDKALIAIDAGHGGVDPGAIGPSGTYEKDVALAVARKLRDLIEQEPSLEPLMIRDGDYYMALRDRTRKAREHEADLFLSLHADGAENPNVKGASVYALSVDGATSERARMLARRENAADFLGGVSLEDKDDDLRSVLVDLTRGATIEASLEVGDYMLTELDRHADLLRNRVDRAGFAVLKSVDMPSLLIELGFMTNAEEERRLNDPGYQSQLADGILAAVKQYAGNYILPEIRQAQEGKREHTVERGDSLSQIARKYQVSTDAIRQANNLSGDQINVGNTLVIP</sequence>
<dbReference type="SUPFAM" id="SSF54106">
    <property type="entry name" value="LysM domain"/>
    <property type="match status" value="1"/>
</dbReference>
<dbReference type="InterPro" id="IPR002508">
    <property type="entry name" value="MurNAc-LAA_cat"/>
</dbReference>
<name>A0A0X8X7T0_HALHR</name>
<dbReference type="SUPFAM" id="SSF53187">
    <property type="entry name" value="Zn-dependent exopeptidases"/>
    <property type="match status" value="1"/>
</dbReference>
<comment type="catalytic activity">
    <reaction evidence="1">
        <text>Hydrolyzes the link between N-acetylmuramoyl residues and L-amino acid residues in certain cell-wall glycopeptides.</text>
        <dbReference type="EC" id="3.5.1.28"/>
    </reaction>
</comment>
<protein>
    <recommendedName>
        <fullName evidence="2">N-acetylmuramoyl-L-alanine amidase</fullName>
        <ecNumber evidence="2">3.5.1.28</ecNumber>
    </recommendedName>
</protein>
<evidence type="ECO:0000313" key="7">
    <source>
        <dbReference type="Proteomes" id="UP000218890"/>
    </source>
</evidence>
<dbReference type="PROSITE" id="PS51782">
    <property type="entry name" value="LYSM"/>
    <property type="match status" value="1"/>
</dbReference>
<dbReference type="OrthoDB" id="9806267at2"/>
<feature type="domain" description="LysM" evidence="5">
    <location>
        <begin position="396"/>
        <end position="439"/>
    </location>
</feature>
<dbReference type="RefSeq" id="WP_096407899.1">
    <property type="nucleotide sequence ID" value="NZ_AP017372.2"/>
</dbReference>
<keyword evidence="7" id="KW-1185">Reference proteome</keyword>
<dbReference type="Pfam" id="PF01476">
    <property type="entry name" value="LysM"/>
    <property type="match status" value="1"/>
</dbReference>
<dbReference type="KEGG" id="hhk:HH1059_05030"/>
<dbReference type="EC" id="3.5.1.28" evidence="2"/>
<dbReference type="InterPro" id="IPR050695">
    <property type="entry name" value="N-acetylmuramoyl_amidase_3"/>
</dbReference>
<dbReference type="Proteomes" id="UP000218890">
    <property type="component" value="Chromosome"/>
</dbReference>
<dbReference type="EMBL" id="AP017372">
    <property type="protein sequence ID" value="BAU57187.1"/>
    <property type="molecule type" value="Genomic_DNA"/>
</dbReference>
<reference evidence="6" key="1">
    <citation type="submission" date="2016-02" db="EMBL/GenBank/DDBJ databases">
        <title>Halorhodospira halochloris DSM-1059 complete genome, version 2.</title>
        <authorList>
            <person name="Tsukatani Y."/>
        </authorList>
    </citation>
    <scope>NUCLEOTIDE SEQUENCE</scope>
    <source>
        <strain evidence="6">DSM 1059</strain>
    </source>
</reference>
<dbReference type="SMART" id="SM00646">
    <property type="entry name" value="Ami_3"/>
    <property type="match status" value="1"/>
</dbReference>
<dbReference type="PANTHER" id="PTHR30404">
    <property type="entry name" value="N-ACETYLMURAMOYL-L-ALANINE AMIDASE"/>
    <property type="match status" value="1"/>
</dbReference>
<dbReference type="Pfam" id="PF01520">
    <property type="entry name" value="Amidase_3"/>
    <property type="match status" value="1"/>
</dbReference>
<organism evidence="6 7">
    <name type="scientific">Halorhodospira halochloris</name>
    <name type="common">Ectothiorhodospira halochloris</name>
    <dbReference type="NCBI Taxonomy" id="1052"/>
    <lineage>
        <taxon>Bacteria</taxon>
        <taxon>Pseudomonadati</taxon>
        <taxon>Pseudomonadota</taxon>
        <taxon>Gammaproteobacteria</taxon>
        <taxon>Chromatiales</taxon>
        <taxon>Ectothiorhodospiraceae</taxon>
        <taxon>Halorhodospira</taxon>
    </lineage>
</organism>
<accession>A0A0X8X7T0</accession>
<dbReference type="CDD" id="cd02696">
    <property type="entry name" value="MurNAc-LAA"/>
    <property type="match status" value="1"/>
</dbReference>
<proteinExistence type="predicted"/>
<dbReference type="Gene3D" id="3.10.350.10">
    <property type="entry name" value="LysM domain"/>
    <property type="match status" value="1"/>
</dbReference>
<dbReference type="GO" id="GO:0009253">
    <property type="term" value="P:peptidoglycan catabolic process"/>
    <property type="evidence" value="ECO:0007669"/>
    <property type="project" value="InterPro"/>
</dbReference>
<dbReference type="GO" id="GO:0030288">
    <property type="term" value="C:outer membrane-bounded periplasmic space"/>
    <property type="evidence" value="ECO:0007669"/>
    <property type="project" value="TreeGrafter"/>
</dbReference>
<evidence type="ECO:0000256" key="3">
    <source>
        <dbReference type="ARBA" id="ARBA00022801"/>
    </source>
</evidence>
<gene>
    <name evidence="6" type="primary">amiB</name>
    <name evidence="6" type="ORF">HH1059_05030</name>
</gene>
<evidence type="ECO:0000259" key="5">
    <source>
        <dbReference type="PROSITE" id="PS51782"/>
    </source>
</evidence>
<dbReference type="InterPro" id="IPR018392">
    <property type="entry name" value="LysM"/>
</dbReference>
<evidence type="ECO:0000256" key="2">
    <source>
        <dbReference type="ARBA" id="ARBA00011901"/>
    </source>
</evidence>
<dbReference type="Pfam" id="PF11741">
    <property type="entry name" value="AMIN"/>
    <property type="match status" value="1"/>
</dbReference>
<dbReference type="AlphaFoldDB" id="A0A0X8X7T0"/>
<evidence type="ECO:0000256" key="1">
    <source>
        <dbReference type="ARBA" id="ARBA00001561"/>
    </source>
</evidence>
<dbReference type="PANTHER" id="PTHR30404:SF0">
    <property type="entry name" value="N-ACETYLMURAMOYL-L-ALANINE AMIDASE AMIC"/>
    <property type="match status" value="1"/>
</dbReference>
<dbReference type="SMART" id="SM00257">
    <property type="entry name" value="LysM"/>
    <property type="match status" value="1"/>
</dbReference>